<evidence type="ECO:0000256" key="1">
    <source>
        <dbReference type="SAM" id="Phobius"/>
    </source>
</evidence>
<evidence type="ECO:0000313" key="2">
    <source>
        <dbReference type="EMBL" id="MCC2130643.1"/>
    </source>
</evidence>
<feature type="transmembrane region" description="Helical" evidence="1">
    <location>
        <begin position="292"/>
        <end position="316"/>
    </location>
</feature>
<keyword evidence="1" id="KW-0812">Transmembrane</keyword>
<sequence length="403" mass="44943">MTPYFFKQMRKRTSLCLVVVLTALAFSLALCMLQRSRDQMAARIEEVYDNLEVRCSVTNLTGTQSDQLNLPDWVLRLFDGEKTYGNFQDNDLFAPYVRDVQVRSTVYCTTPGDQDRLTLSGVTGLKADSSLLASSGCTVIWREGFGEDMFRGRGFSLLLPEEQAHLVDGDGYVTLEFTGVEGDNIQHRFLAAGTYTGGSGRLYCSWWVVRQLCEETYGGLTLDSLSAAMADNREIGEFWDGYASRYFVAPTKDGTPVPWEGSRLYRTYPFALAVYDDVLVKTVEQLQQNQRLLGLVSWLLGLASFGVGAVFSILLLRHRSRELKLQFILGQSRGSILVWALTEHGLLSLLGAIIGAGGFWLAFRTAPAWGPVAGFWVMNLAGTALAYLLTMRRKFLESNLGRE</sequence>
<gene>
    <name evidence="2" type="ORF">LKD37_14175</name>
</gene>
<dbReference type="AlphaFoldDB" id="A0AAE3AIJ0"/>
<organism evidence="2 3">
    <name type="scientific">Brotocaccenecus cirricatena</name>
    <dbReference type="NCBI Taxonomy" id="3064195"/>
    <lineage>
        <taxon>Bacteria</taxon>
        <taxon>Bacillati</taxon>
        <taxon>Bacillota</taxon>
        <taxon>Clostridia</taxon>
        <taxon>Eubacteriales</taxon>
        <taxon>Oscillospiraceae</taxon>
        <taxon>Brotocaccenecus</taxon>
    </lineage>
</organism>
<keyword evidence="3" id="KW-1185">Reference proteome</keyword>
<name>A0AAE3AIJ0_9FIRM</name>
<evidence type="ECO:0000313" key="3">
    <source>
        <dbReference type="Proteomes" id="UP001199319"/>
    </source>
</evidence>
<feature type="transmembrane region" description="Helical" evidence="1">
    <location>
        <begin position="336"/>
        <end position="362"/>
    </location>
</feature>
<proteinExistence type="predicted"/>
<keyword evidence="1" id="KW-0472">Membrane</keyword>
<reference evidence="2" key="1">
    <citation type="submission" date="2021-10" db="EMBL/GenBank/DDBJ databases">
        <title>Anaerobic single-cell dispensing facilitates the cultivation of human gut bacteria.</title>
        <authorList>
            <person name="Afrizal A."/>
        </authorList>
    </citation>
    <scope>NUCLEOTIDE SEQUENCE</scope>
    <source>
        <strain evidence="2">CLA-AA-H272</strain>
    </source>
</reference>
<dbReference type="EMBL" id="JAJEPW010000060">
    <property type="protein sequence ID" value="MCC2130643.1"/>
    <property type="molecule type" value="Genomic_DNA"/>
</dbReference>
<protein>
    <submittedName>
        <fullName evidence="2">Uncharacterized protein</fullName>
    </submittedName>
</protein>
<keyword evidence="1" id="KW-1133">Transmembrane helix</keyword>
<feature type="transmembrane region" description="Helical" evidence="1">
    <location>
        <begin position="368"/>
        <end position="389"/>
    </location>
</feature>
<dbReference type="Proteomes" id="UP001199319">
    <property type="component" value="Unassembled WGS sequence"/>
</dbReference>
<accession>A0AAE3AIJ0</accession>
<dbReference type="RefSeq" id="WP_302929800.1">
    <property type="nucleotide sequence ID" value="NZ_JAJEPW010000060.1"/>
</dbReference>
<comment type="caution">
    <text evidence="2">The sequence shown here is derived from an EMBL/GenBank/DDBJ whole genome shotgun (WGS) entry which is preliminary data.</text>
</comment>